<protein>
    <submittedName>
        <fullName evidence="2">Protein</fullName>
    </submittedName>
</protein>
<dbReference type="Proteomes" id="UP000095647">
    <property type="component" value="Unassembled WGS sequence"/>
</dbReference>
<dbReference type="Gene3D" id="3.40.50.300">
    <property type="entry name" value="P-loop containing nucleotide triphosphate hydrolases"/>
    <property type="match status" value="1"/>
</dbReference>
<dbReference type="Pfam" id="PF01695">
    <property type="entry name" value="IstB_IS21"/>
    <property type="match status" value="1"/>
</dbReference>
<dbReference type="CDD" id="cd00009">
    <property type="entry name" value="AAA"/>
    <property type="match status" value="1"/>
</dbReference>
<dbReference type="SUPFAM" id="SSF52540">
    <property type="entry name" value="P-loop containing nucleoside triphosphate hydrolases"/>
    <property type="match status" value="1"/>
</dbReference>
<accession>A0A173WWI7</accession>
<dbReference type="PANTHER" id="PTHR30050">
    <property type="entry name" value="CHROMOSOMAL REPLICATION INITIATOR PROTEIN DNAA"/>
    <property type="match status" value="1"/>
</dbReference>
<proteinExistence type="predicted"/>
<evidence type="ECO:0000313" key="2">
    <source>
        <dbReference type="EMBL" id="CUN42438.1"/>
    </source>
</evidence>
<name>A0A173WWI7_BIFAD</name>
<evidence type="ECO:0000259" key="1">
    <source>
        <dbReference type="Pfam" id="PF01695"/>
    </source>
</evidence>
<sequence length="258" mass="28837">MIIDTETKRKLREMNASDLLDAFERLDERTTAPMSHTEVVRLAVDNAHSGHMDAKIQRLVKSAGLRYPQADLRTIDLVEERRLDRSVIAGLDAGNYLGQRLNVVFQGATGSGKSHLLCALAKSACQARYRAVYVRMPDLAEQVTVASNKPGGVPKLVRKYATYNLLAIDEWLVDKPDEPFKRFLLELMELRYDTVSTAFATQLATKEWHRQLGGDTIADAILDRIVHNAVWINTGEYQHEATPRAGHARQLAPKAGGF</sequence>
<organism evidence="2 3">
    <name type="scientific">Bifidobacterium adolescentis</name>
    <dbReference type="NCBI Taxonomy" id="1680"/>
    <lineage>
        <taxon>Bacteria</taxon>
        <taxon>Bacillati</taxon>
        <taxon>Actinomycetota</taxon>
        <taxon>Actinomycetes</taxon>
        <taxon>Bifidobacteriales</taxon>
        <taxon>Bifidobacteriaceae</taxon>
        <taxon>Bifidobacterium</taxon>
    </lineage>
</organism>
<dbReference type="InterPro" id="IPR027417">
    <property type="entry name" value="P-loop_NTPase"/>
</dbReference>
<dbReference type="InterPro" id="IPR028350">
    <property type="entry name" value="DNAC/IstB-like"/>
</dbReference>
<dbReference type="GO" id="GO:0005524">
    <property type="term" value="F:ATP binding"/>
    <property type="evidence" value="ECO:0007669"/>
    <property type="project" value="InterPro"/>
</dbReference>
<dbReference type="AlphaFoldDB" id="A0A173WWI7"/>
<feature type="domain" description="IstB-like ATP-binding" evidence="1">
    <location>
        <begin position="11"/>
        <end position="234"/>
    </location>
</feature>
<evidence type="ECO:0000313" key="3">
    <source>
        <dbReference type="Proteomes" id="UP000095647"/>
    </source>
</evidence>
<gene>
    <name evidence="2" type="ORF">ERS852382_00365</name>
</gene>
<dbReference type="RefSeq" id="WP_216595784.1">
    <property type="nucleotide sequence ID" value="NZ_CYYI01000001.1"/>
</dbReference>
<dbReference type="PANTHER" id="PTHR30050:SF4">
    <property type="entry name" value="ATP-BINDING PROTEIN RV3427C IN INSERTION SEQUENCE-RELATED"/>
    <property type="match status" value="1"/>
</dbReference>
<dbReference type="InterPro" id="IPR002611">
    <property type="entry name" value="IstB_ATP-bd"/>
</dbReference>
<dbReference type="PIRSF" id="PIRSF003073">
    <property type="entry name" value="DNAC_TnpB_IstB"/>
    <property type="match status" value="1"/>
</dbReference>
<reference evidence="2 3" key="1">
    <citation type="submission" date="2015-09" db="EMBL/GenBank/DDBJ databases">
        <authorList>
            <consortium name="Pathogen Informatics"/>
        </authorList>
    </citation>
    <scope>NUCLEOTIDE SEQUENCE [LARGE SCALE GENOMIC DNA]</scope>
    <source>
        <strain evidence="2 3">2789STDY5608824</strain>
    </source>
</reference>
<dbReference type="EMBL" id="CYYI01000001">
    <property type="protein sequence ID" value="CUN42438.1"/>
    <property type="molecule type" value="Genomic_DNA"/>
</dbReference>
<dbReference type="GO" id="GO:0006260">
    <property type="term" value="P:DNA replication"/>
    <property type="evidence" value="ECO:0007669"/>
    <property type="project" value="TreeGrafter"/>
</dbReference>